<keyword evidence="2" id="KW-1185">Reference proteome</keyword>
<dbReference type="Proteomes" id="UP001633002">
    <property type="component" value="Unassembled WGS sequence"/>
</dbReference>
<sequence>MHGNWSGGKRAKLATLGGEGYAGLLFGARLGGHPRGGKHEHELGQTTARMVVEVVMKIDLVTEEFWLQFFLFGKGEEDLVEDECK</sequence>
<evidence type="ECO:0000313" key="1">
    <source>
        <dbReference type="EMBL" id="KAL3695731.1"/>
    </source>
</evidence>
<comment type="caution">
    <text evidence="1">The sequence shown here is derived from an EMBL/GenBank/DDBJ whole genome shotgun (WGS) entry which is preliminary data.</text>
</comment>
<name>A0ABD3HXM0_9MARC</name>
<dbReference type="EMBL" id="JBJQOH010000002">
    <property type="protein sequence ID" value="KAL3695731.1"/>
    <property type="molecule type" value="Genomic_DNA"/>
</dbReference>
<evidence type="ECO:0000313" key="2">
    <source>
        <dbReference type="Proteomes" id="UP001633002"/>
    </source>
</evidence>
<proteinExistence type="predicted"/>
<reference evidence="1 2" key="1">
    <citation type="submission" date="2024-09" db="EMBL/GenBank/DDBJ databases">
        <title>Chromosome-scale assembly of Riccia sorocarpa.</title>
        <authorList>
            <person name="Paukszto L."/>
        </authorList>
    </citation>
    <scope>NUCLEOTIDE SEQUENCE [LARGE SCALE GENOMIC DNA]</scope>
    <source>
        <strain evidence="1">LP-2024</strain>
        <tissue evidence="1">Aerial parts of the thallus</tissue>
    </source>
</reference>
<dbReference type="AlphaFoldDB" id="A0ABD3HXM0"/>
<accession>A0ABD3HXM0</accession>
<gene>
    <name evidence="1" type="ORF">R1sor_009807</name>
</gene>
<organism evidence="1 2">
    <name type="scientific">Riccia sorocarpa</name>
    <dbReference type="NCBI Taxonomy" id="122646"/>
    <lineage>
        <taxon>Eukaryota</taxon>
        <taxon>Viridiplantae</taxon>
        <taxon>Streptophyta</taxon>
        <taxon>Embryophyta</taxon>
        <taxon>Marchantiophyta</taxon>
        <taxon>Marchantiopsida</taxon>
        <taxon>Marchantiidae</taxon>
        <taxon>Marchantiales</taxon>
        <taxon>Ricciaceae</taxon>
        <taxon>Riccia</taxon>
    </lineage>
</organism>
<protein>
    <submittedName>
        <fullName evidence="1">Uncharacterized protein</fullName>
    </submittedName>
</protein>